<dbReference type="PANTHER" id="PTHR11266:SF50">
    <property type="entry name" value="VACUOLAR MEMBRANE PROTEIN YOR292C"/>
    <property type="match status" value="1"/>
</dbReference>
<sequence>MSTLFNFWKKSAASRPYLTILLTEIVLSSSGDLIAQTLEINNVFGTPKHQNPSTETSPPAHTEYDFNRTLRFAFCASLLSPLGVRWHRFLDSRFPFTLNLKTVHSASPPNLSSKVSILLQRASAWSPVAKRLFCDQLLFEPILYLSLFSGLGLLEGLNRFEIKDKLTNVAFPAYVTGLALYPFVQAVNFSFVPLIYRVPFSSSFDIFWDSYLSFSNSASMTQIKQQNQ</sequence>
<proteinExistence type="inferred from homology"/>
<dbReference type="STRING" id="133381.A0A2T9Z6M7"/>
<dbReference type="Proteomes" id="UP000245609">
    <property type="component" value="Unassembled WGS sequence"/>
</dbReference>
<keyword evidence="5" id="KW-0472">Membrane</keyword>
<comment type="subcellular location">
    <subcellularLocation>
        <location evidence="1">Membrane</location>
        <topology evidence="1">Multi-pass membrane protein</topology>
    </subcellularLocation>
</comment>
<dbReference type="InterPro" id="IPR007248">
    <property type="entry name" value="Mpv17_PMP22"/>
</dbReference>
<comment type="similarity">
    <text evidence="2 6">Belongs to the peroxisomal membrane protein PXMP2/4 family.</text>
</comment>
<keyword evidence="8" id="KW-1185">Reference proteome</keyword>
<dbReference type="EMBL" id="MBFS01002151">
    <property type="protein sequence ID" value="PVV00259.1"/>
    <property type="molecule type" value="Genomic_DNA"/>
</dbReference>
<evidence type="ECO:0000256" key="6">
    <source>
        <dbReference type="RuleBase" id="RU363053"/>
    </source>
</evidence>
<dbReference type="Pfam" id="PF04117">
    <property type="entry name" value="Mpv17_PMP22"/>
    <property type="match status" value="1"/>
</dbReference>
<gene>
    <name evidence="7" type="ORF">BB560_005366</name>
</gene>
<keyword evidence="3" id="KW-0812">Transmembrane</keyword>
<organism evidence="7 8">
    <name type="scientific">Smittium megazygosporum</name>
    <dbReference type="NCBI Taxonomy" id="133381"/>
    <lineage>
        <taxon>Eukaryota</taxon>
        <taxon>Fungi</taxon>
        <taxon>Fungi incertae sedis</taxon>
        <taxon>Zoopagomycota</taxon>
        <taxon>Kickxellomycotina</taxon>
        <taxon>Harpellomycetes</taxon>
        <taxon>Harpellales</taxon>
        <taxon>Legeriomycetaceae</taxon>
        <taxon>Smittium</taxon>
    </lineage>
</organism>
<evidence type="ECO:0000256" key="3">
    <source>
        <dbReference type="ARBA" id="ARBA00022692"/>
    </source>
</evidence>
<evidence type="ECO:0000256" key="5">
    <source>
        <dbReference type="ARBA" id="ARBA00023136"/>
    </source>
</evidence>
<evidence type="ECO:0000256" key="2">
    <source>
        <dbReference type="ARBA" id="ARBA00006824"/>
    </source>
</evidence>
<dbReference type="PANTHER" id="PTHR11266">
    <property type="entry name" value="PEROXISOMAL MEMBRANE PROTEIN 2, PXMP2 MPV17"/>
    <property type="match status" value="1"/>
</dbReference>
<dbReference type="AlphaFoldDB" id="A0A2T9Z6M7"/>
<evidence type="ECO:0000313" key="7">
    <source>
        <dbReference type="EMBL" id="PVV00259.1"/>
    </source>
</evidence>
<dbReference type="GO" id="GO:0005739">
    <property type="term" value="C:mitochondrion"/>
    <property type="evidence" value="ECO:0007669"/>
    <property type="project" value="TreeGrafter"/>
</dbReference>
<dbReference type="OrthoDB" id="10267969at2759"/>
<keyword evidence="4" id="KW-1133">Transmembrane helix</keyword>
<evidence type="ECO:0000256" key="4">
    <source>
        <dbReference type="ARBA" id="ARBA00022989"/>
    </source>
</evidence>
<protein>
    <submittedName>
        <fullName evidence="7">Uncharacterized protein</fullName>
    </submittedName>
</protein>
<accession>A0A2T9Z6M7</accession>
<comment type="caution">
    <text evidence="7">The sequence shown here is derived from an EMBL/GenBank/DDBJ whole genome shotgun (WGS) entry which is preliminary data.</text>
</comment>
<dbReference type="GO" id="GO:0016020">
    <property type="term" value="C:membrane"/>
    <property type="evidence" value="ECO:0007669"/>
    <property type="project" value="UniProtKB-SubCell"/>
</dbReference>
<reference evidence="7 8" key="1">
    <citation type="journal article" date="2018" name="MBio">
        <title>Comparative Genomics Reveals the Core Gene Toolbox for the Fungus-Insect Symbiosis.</title>
        <authorList>
            <person name="Wang Y."/>
            <person name="Stata M."/>
            <person name="Wang W."/>
            <person name="Stajich J.E."/>
            <person name="White M.M."/>
            <person name="Moncalvo J.M."/>
        </authorList>
    </citation>
    <scope>NUCLEOTIDE SEQUENCE [LARGE SCALE GENOMIC DNA]</scope>
    <source>
        <strain evidence="7 8">SC-DP-2</strain>
    </source>
</reference>
<name>A0A2T9Z6M7_9FUNG</name>
<evidence type="ECO:0000313" key="8">
    <source>
        <dbReference type="Proteomes" id="UP000245609"/>
    </source>
</evidence>
<evidence type="ECO:0000256" key="1">
    <source>
        <dbReference type="ARBA" id="ARBA00004141"/>
    </source>
</evidence>